<organism evidence="1 2">
    <name type="scientific">Candidatus Vogelbacteria bacterium CG10_big_fil_rev_8_21_14_0_10_45_14</name>
    <dbReference type="NCBI Taxonomy" id="1975042"/>
    <lineage>
        <taxon>Bacteria</taxon>
        <taxon>Candidatus Vogeliibacteriota</taxon>
    </lineage>
</organism>
<dbReference type="Proteomes" id="UP000230833">
    <property type="component" value="Unassembled WGS sequence"/>
</dbReference>
<dbReference type="AlphaFoldDB" id="A0A2H0RKG8"/>
<gene>
    <name evidence="1" type="ORF">COV07_01675</name>
</gene>
<evidence type="ECO:0000313" key="2">
    <source>
        <dbReference type="Proteomes" id="UP000230833"/>
    </source>
</evidence>
<comment type="caution">
    <text evidence="1">The sequence shown here is derived from an EMBL/GenBank/DDBJ whole genome shotgun (WGS) entry which is preliminary data.</text>
</comment>
<evidence type="ECO:0000313" key="1">
    <source>
        <dbReference type="EMBL" id="PIR46926.1"/>
    </source>
</evidence>
<accession>A0A2H0RKG8</accession>
<reference evidence="1 2" key="1">
    <citation type="submission" date="2017-09" db="EMBL/GenBank/DDBJ databases">
        <title>Depth-based differentiation of microbial function through sediment-hosted aquifers and enrichment of novel symbionts in the deep terrestrial subsurface.</title>
        <authorList>
            <person name="Probst A.J."/>
            <person name="Ladd B."/>
            <person name="Jarett J.K."/>
            <person name="Geller-Mcgrath D.E."/>
            <person name="Sieber C.M."/>
            <person name="Emerson J.B."/>
            <person name="Anantharaman K."/>
            <person name="Thomas B.C."/>
            <person name="Malmstrom R."/>
            <person name="Stieglmeier M."/>
            <person name="Klingl A."/>
            <person name="Woyke T."/>
            <person name="Ryan C.M."/>
            <person name="Banfield J.F."/>
        </authorList>
    </citation>
    <scope>NUCLEOTIDE SEQUENCE [LARGE SCALE GENOMIC DNA]</scope>
    <source>
        <strain evidence="1">CG10_big_fil_rev_8_21_14_0_10_45_14</strain>
    </source>
</reference>
<protein>
    <submittedName>
        <fullName evidence="1">Uncharacterized protein</fullName>
    </submittedName>
</protein>
<sequence>MSTISVPLKPQQEQFIAAMIKSGRAANKAHAVRYAIDMLREAEVVPKDELAQFMAASGRDILKVIGPISKKDYGYYENL</sequence>
<proteinExistence type="predicted"/>
<name>A0A2H0RKG8_9BACT</name>
<dbReference type="EMBL" id="PCYL01000020">
    <property type="protein sequence ID" value="PIR46926.1"/>
    <property type="molecule type" value="Genomic_DNA"/>
</dbReference>